<proteinExistence type="predicted"/>
<dbReference type="InterPro" id="IPR050250">
    <property type="entry name" value="Macrolide_Exporter_MacB"/>
</dbReference>
<dbReference type="HOGENOM" id="CLU_008713_1_0_10"/>
<dbReference type="GO" id="GO:0022857">
    <property type="term" value="F:transmembrane transporter activity"/>
    <property type="evidence" value="ECO:0007669"/>
    <property type="project" value="TreeGrafter"/>
</dbReference>
<evidence type="ECO:0000313" key="9">
    <source>
        <dbReference type="EMBL" id="ADV43016.1"/>
    </source>
</evidence>
<gene>
    <name evidence="9" type="ordered locus">Bache_1004</name>
</gene>
<evidence type="ECO:0000259" key="7">
    <source>
        <dbReference type="Pfam" id="PF02687"/>
    </source>
</evidence>
<keyword evidence="10" id="KW-1185">Reference proteome</keyword>
<dbReference type="RefSeq" id="WP_013546629.1">
    <property type="nucleotide sequence ID" value="NC_014933.1"/>
</dbReference>
<name>E6SQP2_BACT6</name>
<dbReference type="PANTHER" id="PTHR30572:SF18">
    <property type="entry name" value="ABC-TYPE MACROLIDE FAMILY EXPORT SYSTEM PERMEASE COMPONENT 2"/>
    <property type="match status" value="1"/>
</dbReference>
<dbReference type="KEGG" id="bhl:Bache_1004"/>
<evidence type="ECO:0000256" key="3">
    <source>
        <dbReference type="ARBA" id="ARBA00022692"/>
    </source>
</evidence>
<evidence type="ECO:0000313" key="10">
    <source>
        <dbReference type="Proteomes" id="UP000008630"/>
    </source>
</evidence>
<reference evidence="9 10" key="2">
    <citation type="journal article" date="2011" name="Stand. Genomic Sci.">
        <title>Complete genome sequence of Bacteroides helcogenes type strain (P 36-108).</title>
        <authorList>
            <person name="Pati A."/>
            <person name="Gronow S."/>
            <person name="Zeytun A."/>
            <person name="Lapidus A."/>
            <person name="Nolan M."/>
            <person name="Hammon N."/>
            <person name="Deshpande S."/>
            <person name="Cheng J.F."/>
            <person name="Tapia R."/>
            <person name="Han C."/>
            <person name="Goodwin L."/>
            <person name="Pitluck S."/>
            <person name="Liolios K."/>
            <person name="Pagani I."/>
            <person name="Ivanova N."/>
            <person name="Mavromatis K."/>
            <person name="Chen A."/>
            <person name="Palaniappan K."/>
            <person name="Land M."/>
            <person name="Hauser L."/>
            <person name="Chang Y.J."/>
            <person name="Jeffries C.D."/>
            <person name="Detter J.C."/>
            <person name="Brambilla E."/>
            <person name="Rohde M."/>
            <person name="Goker M."/>
            <person name="Woyke T."/>
            <person name="Bristow J."/>
            <person name="Eisen J.A."/>
            <person name="Markowitz V."/>
            <person name="Hugenholtz P."/>
            <person name="Kyrpides N.C."/>
            <person name="Klenk H.P."/>
            <person name="Lucas S."/>
        </authorList>
    </citation>
    <scope>NUCLEOTIDE SEQUENCE [LARGE SCALE GENOMIC DNA]</scope>
    <source>
        <strain evidence="10">ATCC 35417 / DSM 20613 / JCM 6297 / CCUG 15421 / P 36-108</strain>
    </source>
</reference>
<comment type="subcellular location">
    <subcellularLocation>
        <location evidence="1">Cell membrane</location>
        <topology evidence="1">Multi-pass membrane protein</topology>
    </subcellularLocation>
</comment>
<dbReference type="Pfam" id="PF12704">
    <property type="entry name" value="MacB_PCD"/>
    <property type="match status" value="2"/>
</dbReference>
<dbReference type="OrthoDB" id="973461at2"/>
<dbReference type="Pfam" id="PF02687">
    <property type="entry name" value="FtsX"/>
    <property type="match status" value="2"/>
</dbReference>
<reference key="1">
    <citation type="submission" date="2010-11" db="EMBL/GenBank/DDBJ databases">
        <title>The complete genome of Bacteroides helcogenes P 36-108.</title>
        <authorList>
            <consortium name="US DOE Joint Genome Institute (JGI-PGF)"/>
            <person name="Lucas S."/>
            <person name="Copeland A."/>
            <person name="Lapidus A."/>
            <person name="Bruce D."/>
            <person name="Goodwin L."/>
            <person name="Pitluck S."/>
            <person name="Kyrpides N."/>
            <person name="Mavromatis K."/>
            <person name="Ivanova N."/>
            <person name="Zeytun A."/>
            <person name="Brettin T."/>
            <person name="Detter J.C."/>
            <person name="Tapia R."/>
            <person name="Han C."/>
            <person name="Land M."/>
            <person name="Hauser L."/>
            <person name="Markowitz V."/>
            <person name="Cheng J.-F."/>
            <person name="Hugenholtz P."/>
            <person name="Woyke T."/>
            <person name="Wu D."/>
            <person name="Gronow S."/>
            <person name="Wellnitz S."/>
            <person name="Brambilla E."/>
            <person name="Klenk H.-P."/>
            <person name="Eisen J.A."/>
        </authorList>
    </citation>
    <scope>NUCLEOTIDE SEQUENCE</scope>
    <source>
        <strain>P 36-108</strain>
    </source>
</reference>
<dbReference type="GO" id="GO:0005886">
    <property type="term" value="C:plasma membrane"/>
    <property type="evidence" value="ECO:0007669"/>
    <property type="project" value="UniProtKB-SubCell"/>
</dbReference>
<feature type="transmembrane region" description="Helical" evidence="6">
    <location>
        <begin position="426"/>
        <end position="450"/>
    </location>
</feature>
<dbReference type="PANTHER" id="PTHR30572">
    <property type="entry name" value="MEMBRANE COMPONENT OF TRANSPORTER-RELATED"/>
    <property type="match status" value="1"/>
</dbReference>
<feature type="transmembrane region" description="Helical" evidence="6">
    <location>
        <begin position="678"/>
        <end position="705"/>
    </location>
</feature>
<protein>
    <recommendedName>
        <fullName evidence="11">ABC transporter permease</fullName>
    </recommendedName>
</protein>
<keyword evidence="2" id="KW-1003">Cell membrane</keyword>
<dbReference type="STRING" id="693979.Bache_1004"/>
<evidence type="ECO:0000259" key="8">
    <source>
        <dbReference type="Pfam" id="PF12704"/>
    </source>
</evidence>
<dbReference type="InterPro" id="IPR003838">
    <property type="entry name" value="ABC3_permease_C"/>
</dbReference>
<dbReference type="AlphaFoldDB" id="E6SQP2"/>
<evidence type="ECO:0000256" key="6">
    <source>
        <dbReference type="SAM" id="Phobius"/>
    </source>
</evidence>
<keyword evidence="5 6" id="KW-0472">Membrane</keyword>
<evidence type="ECO:0000256" key="2">
    <source>
        <dbReference type="ARBA" id="ARBA00022475"/>
    </source>
</evidence>
<dbReference type="PATRIC" id="fig|693979.3.peg.1071"/>
<feature type="transmembrane region" description="Helical" evidence="6">
    <location>
        <begin position="21"/>
        <end position="43"/>
    </location>
</feature>
<evidence type="ECO:0000256" key="5">
    <source>
        <dbReference type="ARBA" id="ARBA00023136"/>
    </source>
</evidence>
<feature type="transmembrane region" description="Helical" evidence="6">
    <location>
        <begin position="380"/>
        <end position="405"/>
    </location>
</feature>
<keyword evidence="3 6" id="KW-0812">Transmembrane</keyword>
<evidence type="ECO:0008006" key="11">
    <source>
        <dbReference type="Google" id="ProtNLM"/>
    </source>
</evidence>
<feature type="domain" description="MacB-like periplasmic core" evidence="8">
    <location>
        <begin position="20"/>
        <end position="239"/>
    </location>
</feature>
<evidence type="ECO:0000256" key="4">
    <source>
        <dbReference type="ARBA" id="ARBA00022989"/>
    </source>
</evidence>
<feature type="transmembrane region" description="Helical" evidence="6">
    <location>
        <begin position="333"/>
        <end position="360"/>
    </location>
</feature>
<evidence type="ECO:0000256" key="1">
    <source>
        <dbReference type="ARBA" id="ARBA00004651"/>
    </source>
</evidence>
<feature type="transmembrane region" description="Helical" evidence="6">
    <location>
        <begin position="769"/>
        <end position="796"/>
    </location>
</feature>
<dbReference type="EMBL" id="CP002352">
    <property type="protein sequence ID" value="ADV43016.1"/>
    <property type="molecule type" value="Genomic_DNA"/>
</dbReference>
<dbReference type="eggNOG" id="COG0577">
    <property type="taxonomic scope" value="Bacteria"/>
</dbReference>
<organism evidence="9 10">
    <name type="scientific">Bacteroides helcogenes (strain ATCC 35417 / DSM 20613 / JCM 6297 / CCUG 15421 / P 36-108)</name>
    <dbReference type="NCBI Taxonomy" id="693979"/>
    <lineage>
        <taxon>Bacteria</taxon>
        <taxon>Pseudomonadati</taxon>
        <taxon>Bacteroidota</taxon>
        <taxon>Bacteroidia</taxon>
        <taxon>Bacteroidales</taxon>
        <taxon>Bacteroidaceae</taxon>
        <taxon>Bacteroides</taxon>
    </lineage>
</organism>
<feature type="domain" description="MacB-like periplasmic core" evidence="8">
    <location>
        <begin position="503"/>
        <end position="639"/>
    </location>
</feature>
<keyword evidence="4 6" id="KW-1133">Transmembrane helix</keyword>
<dbReference type="InterPro" id="IPR025857">
    <property type="entry name" value="MacB_PCD"/>
</dbReference>
<feature type="transmembrane region" description="Helical" evidence="6">
    <location>
        <begin position="725"/>
        <end position="749"/>
    </location>
</feature>
<accession>E6SQP2</accession>
<dbReference type="Proteomes" id="UP000008630">
    <property type="component" value="Chromosome"/>
</dbReference>
<feature type="domain" description="ABC3 transporter permease C-terminal" evidence="7">
    <location>
        <begin position="292"/>
        <end position="408"/>
    </location>
</feature>
<sequence length="806" mass="91797">MIGNYWKSACRNLMKRKKFSFINMFGLAIGIASALLILTYVAFEFSFDKMHAKYDRIYRVQSVFYEGDELTDYWAGSSFGYGSAMKENLAGIEDYARVACLFRPEQIVKHGELMLRESGIAYTEPGFFRLFDFELVKGDKATCLSMPGQVVITERIARKFFRDEDPVGKILVFTGAYDKLSCEVTGVMKEMPSNSHVRYNFLISYASLPAYLHDYWYKHEVYTYVLLDSPERKAGIEKEFPVMAERYKTEEALKNKKWGVSLIPLADIHLTPQAGYEAETKGNRSAMVALVFAAIAILGIAWINYINLTVARSMERAKEVGVRRVVGAFRRQLVFQFLFEAFIMNLIAFILAMGIIEMVLPFFNQLVGRTVTFSVWLMDYWWILLVIVFVAGIVLSGYYPALALLNRKPIALLKGKFMNGRSGDRTRKVLVVIQYTASMILLCGTLIVFAQLNFMRSQSLGVKTNRILIVKFPGHTEGLNIKLEAMKKALSRLPLVHKVTFSGSIPGEEVATFLSNRRTNDALKQNRLYEMLACDPDYIDAYGLQMVVGRGFSEEYGDDVDKLVINETAARNLGFASGEEAIGELVDVECTDAPMQIIGVVKDYHQQALSKNYTPIMLIHKDKIDWLPQRYISIVMNSGSPRELVSQVQEVWARYFTDSGCDYFFLDQFFDHQYRQDVVFGVMIGSFTGLAIFISCLGLWALVMFSCSVRTKEMGMRKVLGASRWNLFCQLVKGFFLLVLIAVVIALPVAWLTMDAWLNHYAFRTELKAWFFIVPVLLMLFISFVTVAFQTVKVIVDKPARSLRYE</sequence>
<feature type="transmembrane region" description="Helical" evidence="6">
    <location>
        <begin position="286"/>
        <end position="308"/>
    </location>
</feature>
<feature type="domain" description="ABC3 transporter permease C-terminal" evidence="7">
    <location>
        <begin position="686"/>
        <end position="794"/>
    </location>
</feature>